<keyword evidence="5" id="KW-1185">Reference proteome</keyword>
<accession>A0ABT1H1S3</accession>
<keyword evidence="4" id="KW-0255">Endonuclease</keyword>
<dbReference type="Gene3D" id="1.10.30.50">
    <property type="match status" value="1"/>
</dbReference>
<keyword evidence="4" id="KW-0540">Nuclease</keyword>
<evidence type="ECO:0000256" key="2">
    <source>
        <dbReference type="SAM" id="MobiDB-lite"/>
    </source>
</evidence>
<dbReference type="InterPro" id="IPR003870">
    <property type="entry name" value="DUF222"/>
</dbReference>
<feature type="domain" description="HNH nuclease" evidence="3">
    <location>
        <begin position="342"/>
        <end position="392"/>
    </location>
</feature>
<evidence type="ECO:0000259" key="3">
    <source>
        <dbReference type="SMART" id="SM00507"/>
    </source>
</evidence>
<dbReference type="InterPro" id="IPR002711">
    <property type="entry name" value="HNH"/>
</dbReference>
<keyword evidence="4" id="KW-0378">Hydrolase</keyword>
<organism evidence="4 5">
    <name type="scientific">Williamsia serinedens</name>
    <dbReference type="NCBI Taxonomy" id="391736"/>
    <lineage>
        <taxon>Bacteria</taxon>
        <taxon>Bacillati</taxon>
        <taxon>Actinomycetota</taxon>
        <taxon>Actinomycetes</taxon>
        <taxon>Mycobacteriales</taxon>
        <taxon>Nocardiaceae</taxon>
        <taxon>Williamsia</taxon>
    </lineage>
</organism>
<dbReference type="SMART" id="SM00507">
    <property type="entry name" value="HNHc"/>
    <property type="match status" value="1"/>
</dbReference>
<protein>
    <submittedName>
        <fullName evidence="4">HNH endonuclease</fullName>
    </submittedName>
</protein>
<dbReference type="CDD" id="cd00085">
    <property type="entry name" value="HNHc"/>
    <property type="match status" value="1"/>
</dbReference>
<proteinExistence type="inferred from homology"/>
<sequence length="439" mass="46446">MSVGAGSIAHMFDDVLEAADRLADAVRGCEMPADDDALLAVVRAAVVARNTADGLLARLTGEVECRGTAKRLGMSVRELLRRHGCVPVVAARAIRLGRAIAHLPALARHLRDGSLSGEYADAVARGVRHVCMRTRSPLGSKLAVDTETALIGHALAGRSPVEIDDRARAIALGHAPDSDGGDETATPVAEDTTLNEVSWGQRDDGRLAGSFDLDVVAGERLISCIDTASRPRPLPDGTPDPRSAAQRRADAFVQVLEAASRALGVDGLVGAAKTEILLTVPATHSECCGVTPAGPAHLQWMGSVSDEAVSLLSCDASVTRMAVDVDAAPVDISPKARLFTGRIRKAIVARDQSCVMCGNPASWTDVHHILPFSQGGATTCDNGCLLCRTCHVAVHQHGWEIVMGPDRHPWIRPPATVDPHRELQPAYNRRTPRLDAMAA</sequence>
<dbReference type="EMBL" id="JAMTCG010000004">
    <property type="protein sequence ID" value="MCP2161086.1"/>
    <property type="molecule type" value="Genomic_DNA"/>
</dbReference>
<gene>
    <name evidence="4" type="ORF">LX12_002281</name>
</gene>
<comment type="caution">
    <text evidence="4">The sequence shown here is derived from an EMBL/GenBank/DDBJ whole genome shotgun (WGS) entry which is preliminary data.</text>
</comment>
<feature type="region of interest" description="Disordered" evidence="2">
    <location>
        <begin position="227"/>
        <end position="246"/>
    </location>
</feature>
<dbReference type="Pfam" id="PF01844">
    <property type="entry name" value="HNH"/>
    <property type="match status" value="1"/>
</dbReference>
<comment type="similarity">
    <text evidence="1">Belongs to the Rv1128c/1148c/1588c/1702c/1945/3466 family.</text>
</comment>
<dbReference type="Pfam" id="PF02720">
    <property type="entry name" value="DUF222"/>
    <property type="match status" value="1"/>
</dbReference>
<name>A0ABT1H1S3_9NOCA</name>
<evidence type="ECO:0000313" key="5">
    <source>
        <dbReference type="Proteomes" id="UP001205740"/>
    </source>
</evidence>
<evidence type="ECO:0000313" key="4">
    <source>
        <dbReference type="EMBL" id="MCP2161086.1"/>
    </source>
</evidence>
<dbReference type="Proteomes" id="UP001205740">
    <property type="component" value="Unassembled WGS sequence"/>
</dbReference>
<evidence type="ECO:0000256" key="1">
    <source>
        <dbReference type="ARBA" id="ARBA00023450"/>
    </source>
</evidence>
<dbReference type="InterPro" id="IPR003615">
    <property type="entry name" value="HNH_nuc"/>
</dbReference>
<reference evidence="4 5" key="1">
    <citation type="submission" date="2022-06" db="EMBL/GenBank/DDBJ databases">
        <title>Genomic Encyclopedia of Archaeal and Bacterial Type Strains, Phase II (KMG-II): from individual species to whole genera.</title>
        <authorList>
            <person name="Goeker M."/>
        </authorList>
    </citation>
    <scope>NUCLEOTIDE SEQUENCE [LARGE SCALE GENOMIC DNA]</scope>
    <source>
        <strain evidence="4 5">DSM 45037</strain>
    </source>
</reference>
<dbReference type="GO" id="GO:0004519">
    <property type="term" value="F:endonuclease activity"/>
    <property type="evidence" value="ECO:0007669"/>
    <property type="project" value="UniProtKB-KW"/>
</dbReference>